<gene>
    <name evidence="1" type="ORF">MtrDRAFT_AC148775g38v2</name>
</gene>
<reference evidence="1" key="1">
    <citation type="submission" date="2004-05" db="EMBL/GenBank/DDBJ databases">
        <authorList>
            <person name="Town C.D."/>
        </authorList>
    </citation>
    <scope>NUCLEOTIDE SEQUENCE</scope>
</reference>
<reference evidence="1" key="2">
    <citation type="submission" date="2007-03" db="EMBL/GenBank/DDBJ databases">
        <authorList>
            <consortium name="The International Medicago Genome Annotation Group"/>
        </authorList>
    </citation>
    <scope>NUCLEOTIDE SEQUENCE</scope>
</reference>
<evidence type="ECO:0000313" key="1">
    <source>
        <dbReference type="EMBL" id="ABN05747.1"/>
    </source>
</evidence>
<name>A2Q1D1_MEDTR</name>
<proteinExistence type="predicted"/>
<dbReference type="AlphaFoldDB" id="A2Q1D1"/>
<accession>A2Q1D1</accession>
<sequence>MDSVMRIGHWSGLEQHPQVVGSFLEIACVTTFCGALNYDGTVERHPNVS</sequence>
<protein>
    <submittedName>
        <fullName evidence="1">Uncharacterized protein</fullName>
    </submittedName>
</protein>
<dbReference type="EMBL" id="AC148775">
    <property type="protein sequence ID" value="ABN05747.1"/>
    <property type="molecule type" value="Genomic_DNA"/>
</dbReference>
<organism evidence="1">
    <name type="scientific">Medicago truncatula</name>
    <name type="common">Barrel medic</name>
    <name type="synonym">Medicago tribuloides</name>
    <dbReference type="NCBI Taxonomy" id="3880"/>
    <lineage>
        <taxon>Eukaryota</taxon>
        <taxon>Viridiplantae</taxon>
        <taxon>Streptophyta</taxon>
        <taxon>Embryophyta</taxon>
        <taxon>Tracheophyta</taxon>
        <taxon>Spermatophyta</taxon>
        <taxon>Magnoliopsida</taxon>
        <taxon>eudicotyledons</taxon>
        <taxon>Gunneridae</taxon>
        <taxon>Pentapetalae</taxon>
        <taxon>rosids</taxon>
        <taxon>fabids</taxon>
        <taxon>Fabales</taxon>
        <taxon>Fabaceae</taxon>
        <taxon>Papilionoideae</taxon>
        <taxon>50 kb inversion clade</taxon>
        <taxon>NPAAA clade</taxon>
        <taxon>Hologalegina</taxon>
        <taxon>IRL clade</taxon>
        <taxon>Trifolieae</taxon>
        <taxon>Medicago</taxon>
    </lineage>
</organism>